<dbReference type="InParanoid" id="W3XCF7"/>
<reference evidence="6" key="1">
    <citation type="journal article" date="2015" name="BMC Genomics">
        <title>Genomic and transcriptomic analysis of the endophytic fungus Pestalotiopsis fici reveals its lifestyle and high potential for synthesis of natural products.</title>
        <authorList>
            <person name="Wang X."/>
            <person name="Zhang X."/>
            <person name="Liu L."/>
            <person name="Xiang M."/>
            <person name="Wang W."/>
            <person name="Sun X."/>
            <person name="Che Y."/>
            <person name="Guo L."/>
            <person name="Liu G."/>
            <person name="Guo L."/>
            <person name="Wang C."/>
            <person name="Yin W.B."/>
            <person name="Stadler M."/>
            <person name="Zhang X."/>
            <person name="Liu X."/>
        </authorList>
    </citation>
    <scope>NUCLEOTIDE SEQUENCE [LARGE SCALE GENOMIC DNA]</scope>
    <source>
        <strain evidence="6">W106-1 / CGMCC3.15140</strain>
    </source>
</reference>
<dbReference type="PANTHER" id="PTHR43699">
    <property type="entry name" value="3-DEHYDROQUINATE DEHYDRATASE"/>
    <property type="match status" value="1"/>
</dbReference>
<evidence type="ECO:0000256" key="4">
    <source>
        <dbReference type="ARBA" id="ARBA00023270"/>
    </source>
</evidence>
<dbReference type="HOGENOM" id="CLU_073134_0_0_1"/>
<dbReference type="InterPro" id="IPR018508">
    <property type="entry name" value="3-dehydroquinate_DH_AS"/>
</dbReference>
<dbReference type="PROSITE" id="PS01028">
    <property type="entry name" value="DEHYDROQUINASE_I"/>
    <property type="match status" value="1"/>
</dbReference>
<evidence type="ECO:0000313" key="6">
    <source>
        <dbReference type="Proteomes" id="UP000030651"/>
    </source>
</evidence>
<dbReference type="Pfam" id="PF01487">
    <property type="entry name" value="DHquinase_I"/>
    <property type="match status" value="1"/>
</dbReference>
<evidence type="ECO:0000313" key="5">
    <source>
        <dbReference type="EMBL" id="ETS82861.1"/>
    </source>
</evidence>
<evidence type="ECO:0000256" key="1">
    <source>
        <dbReference type="ARBA" id="ARBA00001864"/>
    </source>
</evidence>
<accession>W3XCF7</accession>
<dbReference type="eggNOG" id="KOG0692">
    <property type="taxonomic scope" value="Eukaryota"/>
</dbReference>
<dbReference type="Gene3D" id="3.20.20.70">
    <property type="entry name" value="Aldolase class I"/>
    <property type="match status" value="1"/>
</dbReference>
<dbReference type="AlphaFoldDB" id="W3XCF7"/>
<dbReference type="InterPro" id="IPR001381">
    <property type="entry name" value="DHquinase_I"/>
</dbReference>
<dbReference type="NCBIfam" id="TIGR01093">
    <property type="entry name" value="aroD"/>
    <property type="match status" value="1"/>
</dbReference>
<keyword evidence="4" id="KW-0704">Schiff base</keyword>
<name>W3XCF7_PESFW</name>
<sequence>MQDIISTNYASGKQTFIIPLTFGDVKDARDVITRIGYGGDVWELRVDLLSPNPGPLGEENLPPLDYVESQIRELQALSPLPILYTIRTRGQGGKFPDGAVEEALQLMLLAIEKGIKYIDVEIEWPQSLIQEVTAKKGDTQVVASYHNWSGKVAWTSEELKKHFEIANEFGDIIKLSIMSAQIEDCYELGLFIRDYQSRYTKPLLTIGMGANGQLSRITSPISLVTHPLMPFPSAPGQLSLAQVHRAQHLIGLLPAKKFFVVKDQASVEKIVACFQSAFDEMGYPYTCEASDALHASSIIPDGIEGIAALFHQWTGRRAPVSIMESSYHE</sequence>
<comment type="catalytic activity">
    <reaction evidence="1">
        <text>3-dehydroquinate = 3-dehydroshikimate + H2O</text>
        <dbReference type="Rhea" id="RHEA:21096"/>
        <dbReference type="ChEBI" id="CHEBI:15377"/>
        <dbReference type="ChEBI" id="CHEBI:16630"/>
        <dbReference type="ChEBI" id="CHEBI:32364"/>
        <dbReference type="EC" id="4.2.1.10"/>
    </reaction>
</comment>
<dbReference type="EMBL" id="KI912111">
    <property type="protein sequence ID" value="ETS82861.1"/>
    <property type="molecule type" value="Genomic_DNA"/>
</dbReference>
<dbReference type="InterPro" id="IPR050146">
    <property type="entry name" value="Type-I_3-dehydroquinase"/>
</dbReference>
<dbReference type="KEGG" id="pfy:PFICI_04737"/>
<dbReference type="SUPFAM" id="SSF51569">
    <property type="entry name" value="Aldolase"/>
    <property type="match status" value="1"/>
</dbReference>
<dbReference type="GO" id="GO:0003855">
    <property type="term" value="F:3-dehydroquinate dehydratase activity"/>
    <property type="evidence" value="ECO:0007669"/>
    <property type="project" value="UniProtKB-EC"/>
</dbReference>
<organism evidence="5 6">
    <name type="scientific">Pestalotiopsis fici (strain W106-1 / CGMCC3.15140)</name>
    <dbReference type="NCBI Taxonomy" id="1229662"/>
    <lineage>
        <taxon>Eukaryota</taxon>
        <taxon>Fungi</taxon>
        <taxon>Dikarya</taxon>
        <taxon>Ascomycota</taxon>
        <taxon>Pezizomycotina</taxon>
        <taxon>Sordariomycetes</taxon>
        <taxon>Xylariomycetidae</taxon>
        <taxon>Amphisphaeriales</taxon>
        <taxon>Sporocadaceae</taxon>
        <taxon>Pestalotiopsis</taxon>
    </lineage>
</organism>
<proteinExistence type="predicted"/>
<dbReference type="GO" id="GO:0046279">
    <property type="term" value="P:3,4-dihydroxybenzoate biosynthetic process"/>
    <property type="evidence" value="ECO:0007669"/>
    <property type="project" value="TreeGrafter"/>
</dbReference>
<dbReference type="InterPro" id="IPR013785">
    <property type="entry name" value="Aldolase_TIM"/>
</dbReference>
<keyword evidence="6" id="KW-1185">Reference proteome</keyword>
<dbReference type="CDD" id="cd00502">
    <property type="entry name" value="DHQase_I"/>
    <property type="match status" value="1"/>
</dbReference>
<dbReference type="STRING" id="1229662.W3XCF7"/>
<gene>
    <name evidence="5" type="ORF">PFICI_04737</name>
</gene>
<dbReference type="GeneID" id="19269750"/>
<dbReference type="EC" id="4.2.1.10" evidence="2"/>
<keyword evidence="3" id="KW-0456">Lyase</keyword>
<protein>
    <recommendedName>
        <fullName evidence="2">3-dehydroquinate dehydratase</fullName>
        <ecNumber evidence="2">4.2.1.10</ecNumber>
    </recommendedName>
</protein>
<dbReference type="OMA" id="MESSYHE"/>
<dbReference type="Proteomes" id="UP000030651">
    <property type="component" value="Unassembled WGS sequence"/>
</dbReference>
<dbReference type="OrthoDB" id="204377at2759"/>
<dbReference type="RefSeq" id="XP_007831509.1">
    <property type="nucleotide sequence ID" value="XM_007833318.1"/>
</dbReference>
<evidence type="ECO:0000256" key="2">
    <source>
        <dbReference type="ARBA" id="ARBA00012060"/>
    </source>
</evidence>
<evidence type="ECO:0000256" key="3">
    <source>
        <dbReference type="ARBA" id="ARBA00023239"/>
    </source>
</evidence>
<dbReference type="PANTHER" id="PTHR43699:SF1">
    <property type="entry name" value="3-DEHYDROQUINATE DEHYDRATASE"/>
    <property type="match status" value="1"/>
</dbReference>